<dbReference type="Proteomes" id="UP001499884">
    <property type="component" value="Unassembled WGS sequence"/>
</dbReference>
<keyword evidence="4" id="KW-1185">Reference proteome</keyword>
<gene>
    <name evidence="3" type="ORF">GCM10023082_28550</name>
</gene>
<evidence type="ECO:0000256" key="1">
    <source>
        <dbReference type="ARBA" id="ARBA00006056"/>
    </source>
</evidence>
<accession>A0ABP7F1A8</accession>
<sequence>MTTLPLRDARLLVEAALTRAGHTAEESAVIADHLVDCETRGLGFGGLARALSVVERKRAAAAPPRSIRTVAETPVSATVDGGDHVGYLVGAHALELATAKARAHGMAVVGARNTWYTGMFSYYLERAARAGFFGMIAGSGPAMVAPFGGTEARFGTNPIAFGFPADPSPVIWDIGTSAVMYGEAVLKDRLGERLVPGQAYDAAGAPTLDPAQALEGAFAVWGGHKGSGLALVVQLLGMMSGAAADPPGLSDCGFFVLLLDPERLTDARAYARRVTELAAAVRATRPVEGGGAVRVPFDRSAACRERTLRRGTIEVPGAVVAALRREAGHS</sequence>
<reference evidence="4" key="1">
    <citation type="journal article" date="2019" name="Int. J. Syst. Evol. Microbiol.">
        <title>The Global Catalogue of Microorganisms (GCM) 10K type strain sequencing project: providing services to taxonomists for standard genome sequencing and annotation.</title>
        <authorList>
            <consortium name="The Broad Institute Genomics Platform"/>
            <consortium name="The Broad Institute Genome Sequencing Center for Infectious Disease"/>
            <person name="Wu L."/>
            <person name="Ma J."/>
        </authorList>
    </citation>
    <scope>NUCLEOTIDE SEQUENCE [LARGE SCALE GENOMIC DNA]</scope>
    <source>
        <strain evidence="4">JCM 30846</strain>
    </source>
</reference>
<evidence type="ECO:0000256" key="2">
    <source>
        <dbReference type="ARBA" id="ARBA00023002"/>
    </source>
</evidence>
<comment type="caution">
    <text evidence="3">The sequence shown here is derived from an EMBL/GenBank/DDBJ whole genome shotgun (WGS) entry which is preliminary data.</text>
</comment>
<protein>
    <submittedName>
        <fullName evidence="3">Ldh family oxidoreductase</fullName>
    </submittedName>
</protein>
<comment type="similarity">
    <text evidence="1">Belongs to the LDH2/MDH2 oxidoreductase family.</text>
</comment>
<dbReference type="Pfam" id="PF02615">
    <property type="entry name" value="Ldh_2"/>
    <property type="match status" value="1"/>
</dbReference>
<dbReference type="InterPro" id="IPR043143">
    <property type="entry name" value="Mal/L-sulf/L-lact_DH-like_NADP"/>
</dbReference>
<dbReference type="Gene3D" id="3.30.1370.60">
    <property type="entry name" value="Hypothetical oxidoreductase yiak, domain 2"/>
    <property type="match status" value="1"/>
</dbReference>
<dbReference type="Gene3D" id="1.10.1530.10">
    <property type="match status" value="1"/>
</dbReference>
<evidence type="ECO:0000313" key="3">
    <source>
        <dbReference type="EMBL" id="GAA3729007.1"/>
    </source>
</evidence>
<evidence type="ECO:0000313" key="4">
    <source>
        <dbReference type="Proteomes" id="UP001499884"/>
    </source>
</evidence>
<name>A0ABP7F1A8_9ACTN</name>
<dbReference type="PANTHER" id="PTHR11091">
    <property type="entry name" value="OXIDOREDUCTASE-RELATED"/>
    <property type="match status" value="1"/>
</dbReference>
<keyword evidence="2" id="KW-0560">Oxidoreductase</keyword>
<dbReference type="SUPFAM" id="SSF89733">
    <property type="entry name" value="L-sulfolactate dehydrogenase-like"/>
    <property type="match status" value="1"/>
</dbReference>
<dbReference type="EMBL" id="BAABEP010000016">
    <property type="protein sequence ID" value="GAA3729007.1"/>
    <property type="molecule type" value="Genomic_DNA"/>
</dbReference>
<dbReference type="InterPro" id="IPR043144">
    <property type="entry name" value="Mal/L-sulf/L-lact_DH-like_ah"/>
</dbReference>
<proteinExistence type="inferred from homology"/>
<dbReference type="RefSeq" id="WP_345646240.1">
    <property type="nucleotide sequence ID" value="NZ_BAABEP010000016.1"/>
</dbReference>
<dbReference type="InterPro" id="IPR003767">
    <property type="entry name" value="Malate/L-lactate_DH-like"/>
</dbReference>
<dbReference type="PANTHER" id="PTHR11091:SF0">
    <property type="entry name" value="MALATE DEHYDROGENASE"/>
    <property type="match status" value="1"/>
</dbReference>
<organism evidence="3 4">
    <name type="scientific">Streptomyces tremellae</name>
    <dbReference type="NCBI Taxonomy" id="1124239"/>
    <lineage>
        <taxon>Bacteria</taxon>
        <taxon>Bacillati</taxon>
        <taxon>Actinomycetota</taxon>
        <taxon>Actinomycetes</taxon>
        <taxon>Kitasatosporales</taxon>
        <taxon>Streptomycetaceae</taxon>
        <taxon>Streptomyces</taxon>
    </lineage>
</organism>
<dbReference type="InterPro" id="IPR036111">
    <property type="entry name" value="Mal/L-sulfo/L-lacto_DH-like_sf"/>
</dbReference>